<evidence type="ECO:0000313" key="3">
    <source>
        <dbReference type="Proteomes" id="UP000191257"/>
    </source>
</evidence>
<dbReference type="KEGG" id="pye:A6J80_13790"/>
<gene>
    <name evidence="1" type="ORF">A6J80_10530</name>
    <name evidence="2" type="ORF">A6J80_13790</name>
</gene>
<evidence type="ECO:0000313" key="2">
    <source>
        <dbReference type="EMBL" id="ARC37303.1"/>
    </source>
</evidence>
<dbReference type="EMBL" id="CP020442">
    <property type="protein sequence ID" value="ARC37303.1"/>
    <property type="molecule type" value="Genomic_DNA"/>
</dbReference>
<reference evidence="2" key="3">
    <citation type="submission" date="2017-12" db="EMBL/GenBank/DDBJ databases">
        <title>FDA dAtabase for Regulatory Grade micrObial Sequences (FDA-ARGOS): Supporting development and validation of Infectious Disease Dx tests.</title>
        <authorList>
            <person name="Campos J."/>
            <person name="Goldberg B."/>
            <person name="Tallon L."/>
            <person name="Sadzewicz L."/>
            <person name="Sengamalay N."/>
            <person name="Ott S."/>
            <person name="Godinez A."/>
            <person name="Nagaraj S."/>
            <person name="Vyas G."/>
            <person name="Aluvathingal J."/>
            <person name="Nadendla S."/>
            <person name="Geyer C."/>
            <person name="Nandy P."/>
            <person name="Hobson J."/>
            <person name="Sichtig H."/>
        </authorList>
    </citation>
    <scope>NUCLEOTIDE SEQUENCE</scope>
    <source>
        <strain evidence="2">FDAARGOS_252</strain>
    </source>
</reference>
<proteinExistence type="predicted"/>
<dbReference type="Proteomes" id="UP000191257">
    <property type="component" value="Chromosome"/>
</dbReference>
<keyword evidence="3" id="KW-1185">Reference proteome</keyword>
<sequence length="431" mass="47596">MPDLDDLLGRAMACAEPQYLAEREARVAALAEGAELEDADLWPLMLLIDDERRQVPNIVRDRVHAQRSHYIKGFSLAEIEASVLVPEWQKRRFRTFGFILIALPMPALVTLPRGRRQLEAVEARLFEALRVWGFALRPAIRLLVERAPSLARASASEVDYLAAHAPDLVAIAATPHRRTESVAAKTQDPGSVEPHDVLRDFLDQLGREGRRLRVRFATEGSDQPFFGDALADRMLARIEAELPPGVPEAATGLAPICARLLNTLAKGRRLAQAAFEDRPVGMRAYTEGLDRLGDLPMHEVLGAPEQHGKRLHAAAGRVYRAQLAEPLVQPPTVSEADRLTATEMATLAFIADIDPFQISAQHVLLRPEIWAAREYGADAFLRRAGDPARKAVFRHMLTEGVAPNAEAMKQPLVPELASIAGMIGQLRRILS</sequence>
<accession>A0A1V0GTX4</accession>
<dbReference type="AlphaFoldDB" id="A0A1V0GTX4"/>
<name>A0A1V0GTX4_9RHOB</name>
<dbReference type="KEGG" id="pye:A6J80_10530"/>
<reference evidence="3" key="2">
    <citation type="submission" date="2017-03" db="EMBL/GenBank/DDBJ databases">
        <title>FDA dAtabase for Regulatory Grade micrObial Sequences (FDA-ARGOS): Supporting development and validation of Infectious Disease Dx tests.</title>
        <authorList>
            <person name="Campos J."/>
            <person name="Goldberg B."/>
            <person name="Tallon L."/>
            <person name="Sadzewicz L."/>
            <person name="Sengamalay N."/>
            <person name="Ott S."/>
            <person name="Godinez A."/>
            <person name="Nagaraj S."/>
            <person name="Vyas G."/>
            <person name="Aluvathingal J."/>
            <person name="Nadendla S."/>
            <person name="Geyer C."/>
            <person name="Nandy P."/>
            <person name="Hobson J."/>
            <person name="Sichtig H."/>
        </authorList>
    </citation>
    <scope>NUCLEOTIDE SEQUENCE [LARGE SCALE GENOMIC DNA]</scope>
    <source>
        <strain evidence="1 3">FDAARGOS_252</strain>
    </source>
</reference>
<dbReference type="EMBL" id="CP020442">
    <property type="protein sequence ID" value="ARC36759.1"/>
    <property type="molecule type" value="Genomic_DNA"/>
</dbReference>
<dbReference type="RefSeq" id="WP_080621405.1">
    <property type="nucleotide sequence ID" value="NZ_CAWMZI010000001.1"/>
</dbReference>
<evidence type="ECO:0000313" key="1">
    <source>
        <dbReference type="EMBL" id="ARC36759.1"/>
    </source>
</evidence>
<reference evidence="3" key="1">
    <citation type="submission" date="2017-03" db="EMBL/GenBank/DDBJ databases">
        <title>FDA dAtabase for Regulatory Grade micrObial Sequences (FDA-ARGOS): Supporting development and validation of Infectious Disease Dx tests.</title>
        <authorList>
            <person name="Minogue T."/>
            <person name="Wolcott M."/>
            <person name="Wasieloski L."/>
            <person name="Aguilar W."/>
            <person name="Moore D."/>
            <person name="Tallon L."/>
            <person name="Sadzewicz L."/>
            <person name="Sengamalay N."/>
            <person name="Ott S."/>
            <person name="Godinez A."/>
            <person name="Nagaraj S."/>
            <person name="Nadendla S."/>
            <person name="Geyer C."/>
            <person name="Sichtig H."/>
        </authorList>
    </citation>
    <scope>NUCLEOTIDE SEQUENCE [LARGE SCALE GENOMIC DNA]</scope>
    <source>
        <strain evidence="3">FDAARGOS_252</strain>
    </source>
</reference>
<protein>
    <submittedName>
        <fullName evidence="2">Uncharacterized protein</fullName>
    </submittedName>
</protein>
<organism evidence="2 3">
    <name type="scientific">Paracoccus yeei</name>
    <dbReference type="NCBI Taxonomy" id="147645"/>
    <lineage>
        <taxon>Bacteria</taxon>
        <taxon>Pseudomonadati</taxon>
        <taxon>Pseudomonadota</taxon>
        <taxon>Alphaproteobacteria</taxon>
        <taxon>Rhodobacterales</taxon>
        <taxon>Paracoccaceae</taxon>
        <taxon>Paracoccus</taxon>
    </lineage>
</organism>